<keyword evidence="3" id="KW-1185">Reference proteome</keyword>
<reference evidence="2 3" key="1">
    <citation type="submission" date="2010-12" db="EMBL/GenBank/DDBJ databases">
        <title>Complete sequence of Ethanoligenens harbinense YUAN-3.</title>
        <authorList>
            <person name="Lucas S."/>
            <person name="Copeland A."/>
            <person name="Lapidus A."/>
            <person name="Cheng J.-F."/>
            <person name="Bruce D."/>
            <person name="Goodwin L."/>
            <person name="Pitluck S."/>
            <person name="Chertkov O."/>
            <person name="Misra M."/>
            <person name="Detter J.C."/>
            <person name="Han C."/>
            <person name="Tapia R."/>
            <person name="Land M."/>
            <person name="Hauser L."/>
            <person name="Jeffries C."/>
            <person name="Kyrpides N."/>
            <person name="Ivanova N."/>
            <person name="Mikhailova N."/>
            <person name="Wang A."/>
            <person name="Mouttaki H."/>
            <person name="He Z."/>
            <person name="Zhou J."/>
            <person name="Hemme C.L."/>
            <person name="Woyke T."/>
        </authorList>
    </citation>
    <scope>NUCLEOTIDE SEQUENCE [LARGE SCALE GENOMIC DNA]</scope>
    <source>
        <strain evidence="3">DSM 18485 / JCM 12961 / CGMCC 1.5033 / YUAN-3</strain>
    </source>
</reference>
<dbReference type="AlphaFoldDB" id="E6U7Q9"/>
<evidence type="ECO:0000313" key="3">
    <source>
        <dbReference type="Proteomes" id="UP000001551"/>
    </source>
</evidence>
<dbReference type="PANTHER" id="PTHR30344">
    <property type="entry name" value="6-PHOSPHOGLUCONOLACTONASE-RELATED"/>
    <property type="match status" value="1"/>
</dbReference>
<evidence type="ECO:0000313" key="2">
    <source>
        <dbReference type="EMBL" id="ADU28182.1"/>
    </source>
</evidence>
<evidence type="ECO:0008006" key="4">
    <source>
        <dbReference type="Google" id="ProtNLM"/>
    </source>
</evidence>
<sequence>MEPILYIGTYTAGESKGIYSARLREDGTLGPVRLEAEADNPSYLAVGPDGRSLYVVLETDMLKGQPGGGVASYAAGPDGRLTQTGEQSSLGAFPCYLSVDPDGKFLFVANYGGADFLPNGASDATLVSFPIENGAVGAPLQKTSHAGHGAHPERQRCPHAHFLDFAPEGWLCAVDLGIDLIFSYTVAPSGALYEIWQTRGFPGCGPRHMAFLPEQNAAYVVNELTSDITLMNVRMQGGYSPEDYYATVPADFKGENLPAAIKISPDRRLLVVSNRGHDSIAAYRIGQYGVLSEPVFTPCGGKGPRDLTFSPDGRFLYAANEKSDGITAFAVQNGALSPLGEVAHVGSPVCLKSLPA</sequence>
<dbReference type="GO" id="GO:0005829">
    <property type="term" value="C:cytosol"/>
    <property type="evidence" value="ECO:0007669"/>
    <property type="project" value="TreeGrafter"/>
</dbReference>
<dbReference type="KEGG" id="eha:Ethha_2689"/>
<dbReference type="InterPro" id="IPR011048">
    <property type="entry name" value="Haem_d1_sf"/>
</dbReference>
<gene>
    <name evidence="2" type="ordered locus">Ethha_2689</name>
</gene>
<accession>E6U7Q9</accession>
<dbReference type="Pfam" id="PF10282">
    <property type="entry name" value="Lactonase"/>
    <property type="match status" value="1"/>
</dbReference>
<organism evidence="2 3">
    <name type="scientific">Ethanoligenens harbinense (strain DSM 18485 / JCM 12961 / CGMCC 1.5033 / YUAN-3)</name>
    <dbReference type="NCBI Taxonomy" id="663278"/>
    <lineage>
        <taxon>Bacteria</taxon>
        <taxon>Bacillati</taxon>
        <taxon>Bacillota</taxon>
        <taxon>Clostridia</taxon>
        <taxon>Eubacteriales</taxon>
        <taxon>Oscillospiraceae</taxon>
        <taxon>Ethanoligenens</taxon>
    </lineage>
</organism>
<dbReference type="SUPFAM" id="SSF51004">
    <property type="entry name" value="C-terminal (heme d1) domain of cytochrome cd1-nitrite reductase"/>
    <property type="match status" value="1"/>
</dbReference>
<name>E6U7Q9_ETHHY</name>
<dbReference type="InterPro" id="IPR019405">
    <property type="entry name" value="Lactonase_7-beta_prop"/>
</dbReference>
<dbReference type="RefSeq" id="WP_013486525.1">
    <property type="nucleotide sequence ID" value="NC_014828.1"/>
</dbReference>
<comment type="similarity">
    <text evidence="1">Belongs to the cycloisomerase 2 family.</text>
</comment>
<dbReference type="Gene3D" id="2.130.10.10">
    <property type="entry name" value="YVTN repeat-like/Quinoprotein amine dehydrogenase"/>
    <property type="match status" value="1"/>
</dbReference>
<dbReference type="InterPro" id="IPR015943">
    <property type="entry name" value="WD40/YVTN_repeat-like_dom_sf"/>
</dbReference>
<dbReference type="InterPro" id="IPR050282">
    <property type="entry name" value="Cycloisomerase_2"/>
</dbReference>
<dbReference type="eggNOG" id="COG2706">
    <property type="taxonomic scope" value="Bacteria"/>
</dbReference>
<dbReference type="EMBL" id="CP002400">
    <property type="protein sequence ID" value="ADU28182.1"/>
    <property type="molecule type" value="Genomic_DNA"/>
</dbReference>
<dbReference type="PANTHER" id="PTHR30344:SF1">
    <property type="entry name" value="6-PHOSPHOGLUCONOLACTONASE"/>
    <property type="match status" value="1"/>
</dbReference>
<proteinExistence type="inferred from homology"/>
<dbReference type="GO" id="GO:0017057">
    <property type="term" value="F:6-phosphogluconolactonase activity"/>
    <property type="evidence" value="ECO:0007669"/>
    <property type="project" value="TreeGrafter"/>
</dbReference>
<dbReference type="STRING" id="663278.Ethha_2689"/>
<dbReference type="HOGENOM" id="CLU_038716_3_0_9"/>
<protein>
    <recommendedName>
        <fullName evidence="4">Lactonase family protein</fullName>
    </recommendedName>
</protein>
<evidence type="ECO:0000256" key="1">
    <source>
        <dbReference type="ARBA" id="ARBA00005564"/>
    </source>
</evidence>
<dbReference type="Proteomes" id="UP000001551">
    <property type="component" value="Chromosome"/>
</dbReference>